<proteinExistence type="predicted"/>
<evidence type="ECO:0000313" key="2">
    <source>
        <dbReference type="Proteomes" id="UP000006671"/>
    </source>
</evidence>
<dbReference type="InParanoid" id="D2V0I9"/>
<dbReference type="EMBL" id="GG738847">
    <property type="protein sequence ID" value="EFC49531.1"/>
    <property type="molecule type" value="Genomic_DNA"/>
</dbReference>
<dbReference type="PANTHER" id="PTHR31389">
    <property type="entry name" value="LD39211P"/>
    <property type="match status" value="1"/>
</dbReference>
<dbReference type="PANTHER" id="PTHR31389:SF4">
    <property type="entry name" value="LD39211P"/>
    <property type="match status" value="1"/>
</dbReference>
<sequence length="579" mass="67718">MSTTYLPNDQFPFHIKKALNTLIEKQKGKFTSLIDYGVPRIVTATSHDYFDRLENFVGSIHVMYESKGKDLNPRINLKTIPNDAKIKKVSDSMGSSYWFGWNTLVEEESRPILVYDLGLTKEQREKCKSWKGVELVDLDFNVLPKHFTELKTFAWKPLVMYLALQKYPSIIFLDSGVELWNRLDKIEDILFTKGYFYVVQEGLRTLWRCCGDIGELTHETTFNRLGLSRKEFGPKTMCSGGIQGYIKDSYAYKNVLVPTLECAWEKECMAPTGSHMGNHRQDQSVFSLLIHKSGLNCETDIRLWGNRGNYVDVPKDEIVLFLRKGAREKQFVGFAEKSKKFAIVLPFSEQTFEALLSNLNLWKKNYYSPCTSLYRSEFDSESGIDLIFYTNKKLGDSSIRDVSSRIEPIRKCIKSFEFKYIDMQDSEMGNRNQLLRLVQDDSFHSKYHSFFYMTTYSRPIRPNWINAINSIVKDYQHSKPDFWYIGSNNRANFEMFNFDASAIYSTDISFRTFLNDIASKQQTDPFKDLMEPKNSDFTRQVMSKFIVHDFIQNWLNFPTFSEKIVRDYNLRTYFIDTRP</sequence>
<accession>D2V0I9</accession>
<dbReference type="GeneID" id="8862798"/>
<organism evidence="2">
    <name type="scientific">Naegleria gruberi</name>
    <name type="common">Amoeba</name>
    <dbReference type="NCBI Taxonomy" id="5762"/>
    <lineage>
        <taxon>Eukaryota</taxon>
        <taxon>Discoba</taxon>
        <taxon>Heterolobosea</taxon>
        <taxon>Tetramitia</taxon>
        <taxon>Eutetramitia</taxon>
        <taxon>Vahlkampfiidae</taxon>
        <taxon>Naegleria</taxon>
    </lineage>
</organism>
<protein>
    <submittedName>
        <fullName evidence="1">Predicted protein</fullName>
    </submittedName>
</protein>
<keyword evidence="2" id="KW-1185">Reference proteome</keyword>
<dbReference type="RefSeq" id="XP_002682275.1">
    <property type="nucleotide sequence ID" value="XM_002682229.1"/>
</dbReference>
<dbReference type="eggNOG" id="ENOG502S56R">
    <property type="taxonomic scope" value="Eukaryota"/>
</dbReference>
<dbReference type="Proteomes" id="UP000006671">
    <property type="component" value="Unassembled WGS sequence"/>
</dbReference>
<dbReference type="KEGG" id="ngr:NAEGRDRAFT_62311"/>
<gene>
    <name evidence="1" type="ORF">NAEGRDRAFT_62311</name>
</gene>
<dbReference type="OrthoDB" id="5954868at2759"/>
<evidence type="ECO:0000313" key="1">
    <source>
        <dbReference type="EMBL" id="EFC49531.1"/>
    </source>
</evidence>
<dbReference type="OMA" id="LWGNRGN"/>
<dbReference type="VEuPathDB" id="AmoebaDB:NAEGRDRAFT_62311"/>
<dbReference type="AlphaFoldDB" id="D2V0I9"/>
<name>D2V0I9_NAEGR</name>
<reference evidence="1 2" key="1">
    <citation type="journal article" date="2010" name="Cell">
        <title>The genome of Naegleria gruberi illuminates early eukaryotic versatility.</title>
        <authorList>
            <person name="Fritz-Laylin L.K."/>
            <person name="Prochnik S.E."/>
            <person name="Ginger M.L."/>
            <person name="Dacks J.B."/>
            <person name="Carpenter M.L."/>
            <person name="Field M.C."/>
            <person name="Kuo A."/>
            <person name="Paredez A."/>
            <person name="Chapman J."/>
            <person name="Pham J."/>
            <person name="Shu S."/>
            <person name="Neupane R."/>
            <person name="Cipriano M."/>
            <person name="Mancuso J."/>
            <person name="Tu H."/>
            <person name="Salamov A."/>
            <person name="Lindquist E."/>
            <person name="Shapiro H."/>
            <person name="Lucas S."/>
            <person name="Grigoriev I.V."/>
            <person name="Cande W.Z."/>
            <person name="Fulton C."/>
            <person name="Rokhsar D.S."/>
            <person name="Dawson S.C."/>
        </authorList>
    </citation>
    <scope>NUCLEOTIDE SEQUENCE [LARGE SCALE GENOMIC DNA]</scope>
    <source>
        <strain evidence="1 2">NEG-M</strain>
    </source>
</reference>